<name>E4ZJN4_LEPMJ</name>
<accession>E4ZJN4</accession>
<organism evidence="2">
    <name type="scientific">Leptosphaeria maculans (strain JN3 / isolate v23.1.3 / race Av1-4-5-6-7-8)</name>
    <name type="common">Blackleg fungus</name>
    <name type="synonym">Phoma lingam</name>
    <dbReference type="NCBI Taxonomy" id="985895"/>
    <lineage>
        <taxon>Eukaryota</taxon>
        <taxon>Fungi</taxon>
        <taxon>Dikarya</taxon>
        <taxon>Ascomycota</taxon>
        <taxon>Pezizomycotina</taxon>
        <taxon>Dothideomycetes</taxon>
        <taxon>Pleosporomycetidae</taxon>
        <taxon>Pleosporales</taxon>
        <taxon>Pleosporineae</taxon>
        <taxon>Leptosphaeriaceae</taxon>
        <taxon>Plenodomus</taxon>
        <taxon>Plenodomus lingam/Leptosphaeria maculans species complex</taxon>
    </lineage>
</organism>
<keyword evidence="2" id="KW-1185">Reference proteome</keyword>
<dbReference type="EMBL" id="FP929072">
    <property type="protein sequence ID" value="CBX91319.1"/>
    <property type="molecule type" value="Genomic_DNA"/>
</dbReference>
<sequence length="108" mass="11749">MGALSEAEQRNQLGRFLLREGAVLEKNVHPKIIHLYRRAAVFSLYATAAFHSPSSVPGSVSGDDLCGVEAGKATVVAVKRCDPYRLSRLCCLALVQLVDCLPMFLDES</sequence>
<evidence type="ECO:0000313" key="1">
    <source>
        <dbReference type="EMBL" id="CBX91319.1"/>
    </source>
</evidence>
<dbReference type="VEuPathDB" id="FungiDB:LEMA_P068270.1"/>
<dbReference type="HOGENOM" id="CLU_2197428_0_0_1"/>
<protein>
    <submittedName>
        <fullName evidence="1">Predicted protein</fullName>
    </submittedName>
</protein>
<evidence type="ECO:0000313" key="2">
    <source>
        <dbReference type="Proteomes" id="UP000002668"/>
    </source>
</evidence>
<dbReference type="AlphaFoldDB" id="E4ZJN4"/>
<dbReference type="InParanoid" id="E4ZJN4"/>
<dbReference type="Proteomes" id="UP000002668">
    <property type="component" value="Genome"/>
</dbReference>
<dbReference type="GeneID" id="13288000"/>
<gene>
    <name evidence="1" type="ORF">LEMA_P068270.1</name>
</gene>
<proteinExistence type="predicted"/>
<reference evidence="2" key="1">
    <citation type="journal article" date="2011" name="Nat. Commun.">
        <title>Effector diversification within compartments of the Leptosphaeria maculans genome affected by Repeat-Induced Point mutations.</title>
        <authorList>
            <person name="Rouxel T."/>
            <person name="Grandaubert J."/>
            <person name="Hane J.K."/>
            <person name="Hoede C."/>
            <person name="van de Wouw A.P."/>
            <person name="Couloux A."/>
            <person name="Dominguez V."/>
            <person name="Anthouard V."/>
            <person name="Bally P."/>
            <person name="Bourras S."/>
            <person name="Cozijnsen A.J."/>
            <person name="Ciuffetti L.M."/>
            <person name="Degrave A."/>
            <person name="Dilmaghani A."/>
            <person name="Duret L."/>
            <person name="Fudal I."/>
            <person name="Goodwin S.B."/>
            <person name="Gout L."/>
            <person name="Glaser N."/>
            <person name="Linglin J."/>
            <person name="Kema G.H.J."/>
            <person name="Lapalu N."/>
            <person name="Lawrence C.B."/>
            <person name="May K."/>
            <person name="Meyer M."/>
            <person name="Ollivier B."/>
            <person name="Poulain J."/>
            <person name="Schoch C.L."/>
            <person name="Simon A."/>
            <person name="Spatafora J.W."/>
            <person name="Stachowiak A."/>
            <person name="Turgeon B.G."/>
            <person name="Tyler B.M."/>
            <person name="Vincent D."/>
            <person name="Weissenbach J."/>
            <person name="Amselem J."/>
            <person name="Quesneville H."/>
            <person name="Oliver R.P."/>
            <person name="Wincker P."/>
            <person name="Balesdent M.-H."/>
            <person name="Howlett B.J."/>
        </authorList>
    </citation>
    <scope>NUCLEOTIDE SEQUENCE [LARGE SCALE GENOMIC DNA]</scope>
    <source>
        <strain evidence="2">JN3 / isolate v23.1.3 / race Av1-4-5-6-7-8</strain>
    </source>
</reference>